<dbReference type="EMBL" id="HG001531">
    <property type="protein sequence ID" value="CDF32669.1"/>
    <property type="molecule type" value="Genomic_DNA"/>
</dbReference>
<keyword evidence="2" id="KW-1185">Reference proteome</keyword>
<dbReference type="AlphaFoldDB" id="R7Q3R5"/>
<gene>
    <name evidence="1" type="ORF">CHC_T00001545001</name>
</gene>
<dbReference type="RefSeq" id="XP_005712440.1">
    <property type="nucleotide sequence ID" value="XM_005712383.1"/>
</dbReference>
<protein>
    <submittedName>
        <fullName evidence="1">Uncharacterized protein</fullName>
    </submittedName>
</protein>
<name>R7Q3R5_CHOCR</name>
<reference evidence="2" key="1">
    <citation type="journal article" date="2013" name="Proc. Natl. Acad. Sci. U.S.A.">
        <title>Genome structure and metabolic features in the red seaweed Chondrus crispus shed light on evolution of the Archaeplastida.</title>
        <authorList>
            <person name="Collen J."/>
            <person name="Porcel B."/>
            <person name="Carre W."/>
            <person name="Ball S.G."/>
            <person name="Chaparro C."/>
            <person name="Tonon T."/>
            <person name="Barbeyron T."/>
            <person name="Michel G."/>
            <person name="Noel B."/>
            <person name="Valentin K."/>
            <person name="Elias M."/>
            <person name="Artiguenave F."/>
            <person name="Arun A."/>
            <person name="Aury J.M."/>
            <person name="Barbosa-Neto J.F."/>
            <person name="Bothwell J.H."/>
            <person name="Bouget F.Y."/>
            <person name="Brillet L."/>
            <person name="Cabello-Hurtado F."/>
            <person name="Capella-Gutierrez S."/>
            <person name="Charrier B."/>
            <person name="Cladiere L."/>
            <person name="Cock J.M."/>
            <person name="Coelho S.M."/>
            <person name="Colleoni C."/>
            <person name="Czjzek M."/>
            <person name="Da Silva C."/>
            <person name="Delage L."/>
            <person name="Denoeud F."/>
            <person name="Deschamps P."/>
            <person name="Dittami S.M."/>
            <person name="Gabaldon T."/>
            <person name="Gachon C.M."/>
            <person name="Groisillier A."/>
            <person name="Herve C."/>
            <person name="Jabbari K."/>
            <person name="Katinka M."/>
            <person name="Kloareg B."/>
            <person name="Kowalczyk N."/>
            <person name="Labadie K."/>
            <person name="Leblanc C."/>
            <person name="Lopez P.J."/>
            <person name="McLachlan D.H."/>
            <person name="Meslet-Cladiere L."/>
            <person name="Moustafa A."/>
            <person name="Nehr Z."/>
            <person name="Nyvall Collen P."/>
            <person name="Panaud O."/>
            <person name="Partensky F."/>
            <person name="Poulain J."/>
            <person name="Rensing S.A."/>
            <person name="Rousvoal S."/>
            <person name="Samson G."/>
            <person name="Symeonidi A."/>
            <person name="Weissenbach J."/>
            <person name="Zambounis A."/>
            <person name="Wincker P."/>
            <person name="Boyen C."/>
        </authorList>
    </citation>
    <scope>NUCLEOTIDE SEQUENCE [LARGE SCALE GENOMIC DNA]</scope>
    <source>
        <strain evidence="2">cv. Stackhouse</strain>
    </source>
</reference>
<evidence type="ECO:0000313" key="1">
    <source>
        <dbReference type="EMBL" id="CDF32669.1"/>
    </source>
</evidence>
<dbReference type="Proteomes" id="UP000012073">
    <property type="component" value="Unassembled WGS sequence"/>
</dbReference>
<proteinExistence type="predicted"/>
<dbReference type="KEGG" id="ccp:CHC_T00001545001"/>
<accession>R7Q3R5</accession>
<sequence length="51" mass="6068">MRSQSDDETWDVRERASTGVFTARRTGWNEEVINSDDRKVFRTEQGVRYDD</sequence>
<evidence type="ECO:0000313" key="2">
    <source>
        <dbReference type="Proteomes" id="UP000012073"/>
    </source>
</evidence>
<dbReference type="Gramene" id="CDF32669">
    <property type="protein sequence ID" value="CDF32669"/>
    <property type="gene ID" value="CHC_T00001545001"/>
</dbReference>
<dbReference type="GeneID" id="17320153"/>
<organism evidence="1 2">
    <name type="scientific">Chondrus crispus</name>
    <name type="common">Carrageen Irish moss</name>
    <name type="synonym">Polymorpha crispa</name>
    <dbReference type="NCBI Taxonomy" id="2769"/>
    <lineage>
        <taxon>Eukaryota</taxon>
        <taxon>Rhodophyta</taxon>
        <taxon>Florideophyceae</taxon>
        <taxon>Rhodymeniophycidae</taxon>
        <taxon>Gigartinales</taxon>
        <taxon>Gigartinaceae</taxon>
        <taxon>Chondrus</taxon>
    </lineage>
</organism>